<dbReference type="PANTHER" id="PTHR46093">
    <property type="entry name" value="ACYL-COA-BINDING DOMAIN-CONTAINING PROTEIN 5"/>
    <property type="match status" value="1"/>
</dbReference>
<dbReference type="Proteomes" id="UP000015105">
    <property type="component" value="Chromosome 5D"/>
</dbReference>
<proteinExistence type="predicted"/>
<dbReference type="InterPro" id="IPR056819">
    <property type="entry name" value="ACBP4-6_C"/>
</dbReference>
<reference evidence="5" key="3">
    <citation type="journal article" date="2017" name="Nature">
        <title>Genome sequence of the progenitor of the wheat D genome Aegilops tauschii.</title>
        <authorList>
            <person name="Luo M.C."/>
            <person name="Gu Y.Q."/>
            <person name="Puiu D."/>
            <person name="Wang H."/>
            <person name="Twardziok S.O."/>
            <person name="Deal K.R."/>
            <person name="Huo N."/>
            <person name="Zhu T."/>
            <person name="Wang L."/>
            <person name="Wang Y."/>
            <person name="McGuire P.E."/>
            <person name="Liu S."/>
            <person name="Long H."/>
            <person name="Ramasamy R.K."/>
            <person name="Rodriguez J.C."/>
            <person name="Van S.L."/>
            <person name="Yuan L."/>
            <person name="Wang Z."/>
            <person name="Xia Z."/>
            <person name="Xiao L."/>
            <person name="Anderson O.D."/>
            <person name="Ouyang S."/>
            <person name="Liang Y."/>
            <person name="Zimin A.V."/>
            <person name="Pertea G."/>
            <person name="Qi P."/>
            <person name="Bennetzen J.L."/>
            <person name="Dai X."/>
            <person name="Dawson M.W."/>
            <person name="Muller H.G."/>
            <person name="Kugler K."/>
            <person name="Rivarola-Duarte L."/>
            <person name="Spannagl M."/>
            <person name="Mayer K.F.X."/>
            <person name="Lu F.H."/>
            <person name="Bevan M.W."/>
            <person name="Leroy P."/>
            <person name="Li P."/>
            <person name="You F.M."/>
            <person name="Sun Q."/>
            <person name="Liu Z."/>
            <person name="Lyons E."/>
            <person name="Wicker T."/>
            <person name="Salzberg S.L."/>
            <person name="Devos K.M."/>
            <person name="Dvorak J."/>
        </authorList>
    </citation>
    <scope>NUCLEOTIDE SEQUENCE [LARGE SCALE GENOMIC DNA]</scope>
    <source>
        <strain evidence="5">cv. AL8/78</strain>
    </source>
</reference>
<evidence type="ECO:0000256" key="3">
    <source>
        <dbReference type="SAM" id="MobiDB-lite"/>
    </source>
</evidence>
<keyword evidence="1" id="KW-0880">Kelch repeat</keyword>
<evidence type="ECO:0000259" key="4">
    <source>
        <dbReference type="Pfam" id="PF24922"/>
    </source>
</evidence>
<name>A0A453K2R5_AEGTS</name>
<dbReference type="Gene3D" id="2.120.10.80">
    <property type="entry name" value="Kelch-type beta propeller"/>
    <property type="match status" value="2"/>
</dbReference>
<protein>
    <recommendedName>
        <fullName evidence="4">Acyl-CoA-binding domain-containing protein</fullName>
    </recommendedName>
</protein>
<keyword evidence="2" id="KW-0677">Repeat</keyword>
<evidence type="ECO:0000313" key="5">
    <source>
        <dbReference type="EnsemblPlants" id="AET5Gv20268100.9"/>
    </source>
</evidence>
<dbReference type="GO" id="GO:0005829">
    <property type="term" value="C:cytosol"/>
    <property type="evidence" value="ECO:0007669"/>
    <property type="project" value="TreeGrafter"/>
</dbReference>
<feature type="compositionally biased region" description="Basic and acidic residues" evidence="3">
    <location>
        <begin position="500"/>
        <end position="509"/>
    </location>
</feature>
<organism evidence="5 6">
    <name type="scientific">Aegilops tauschii subsp. strangulata</name>
    <name type="common">Goatgrass</name>
    <dbReference type="NCBI Taxonomy" id="200361"/>
    <lineage>
        <taxon>Eukaryota</taxon>
        <taxon>Viridiplantae</taxon>
        <taxon>Streptophyta</taxon>
        <taxon>Embryophyta</taxon>
        <taxon>Tracheophyta</taxon>
        <taxon>Spermatophyta</taxon>
        <taxon>Magnoliopsida</taxon>
        <taxon>Liliopsida</taxon>
        <taxon>Poales</taxon>
        <taxon>Poaceae</taxon>
        <taxon>BOP clade</taxon>
        <taxon>Pooideae</taxon>
        <taxon>Triticodae</taxon>
        <taxon>Triticeae</taxon>
        <taxon>Triticinae</taxon>
        <taxon>Aegilops</taxon>
    </lineage>
</organism>
<reference evidence="6" key="2">
    <citation type="journal article" date="2017" name="Nat. Plants">
        <title>The Aegilops tauschii genome reveals multiple impacts of transposons.</title>
        <authorList>
            <person name="Zhao G."/>
            <person name="Zou C."/>
            <person name="Li K."/>
            <person name="Wang K."/>
            <person name="Li T."/>
            <person name="Gao L."/>
            <person name="Zhang X."/>
            <person name="Wang H."/>
            <person name="Yang Z."/>
            <person name="Liu X."/>
            <person name="Jiang W."/>
            <person name="Mao L."/>
            <person name="Kong X."/>
            <person name="Jiao Y."/>
            <person name="Jia J."/>
        </authorList>
    </citation>
    <scope>NUCLEOTIDE SEQUENCE [LARGE SCALE GENOMIC DNA]</scope>
    <source>
        <strain evidence="6">cv. AL8/78</strain>
    </source>
</reference>
<keyword evidence="6" id="KW-1185">Reference proteome</keyword>
<sequence length="530" mass="58437">MSGEKHRRELSIQEPLHFKPEEPKVVVAENEKMVDVQDKEVTMEGLCSVAAYDQWTPLSVPGQRPKPRYKHGAAVVQEKMYVFGGNHNGRYLGDIQVLDFKSLSWSKLEAKIQSESAEPVFVAPCAGHSLIPSGNKILSLAGHTREHTESLSVKEFDPQTCTWSILRAYGKPPSSRGGQSVTCVGDTLVVFGGEGGGRSLLNDLHVLDLETMTWDEFESTGTPPSPRSEHAAACYADRYLLIFGGGSHSTCFSDLYLLDLQTMEWSRPEQHGIIPEPRAGHAGVTVGDNWVITGGGNSKKGVPETLVLNMSTLVWSVVTSFEGRAPPTSEGSSLVLHTINGEDFLLSFGGYSGRYSNEAYALKTSLRPSVSPSRIDELETNGMTPLSAEVNSSRGPIFEIEELRDDKNNKGGDIKTLVQAVKHEKSQVEKKLEQEKLQSFHLKKELADVENKNAELTKELQSVRDQLSDEAARASKLEDEVSEIQQRLQKMETLEKEFELLRSERDGGSDKSGSGSNKRPGSVGFRRWYG</sequence>
<evidence type="ECO:0000256" key="1">
    <source>
        <dbReference type="ARBA" id="ARBA00022441"/>
    </source>
</evidence>
<reference evidence="6" key="1">
    <citation type="journal article" date="2014" name="Science">
        <title>Ancient hybridizations among the ancestral genomes of bread wheat.</title>
        <authorList>
            <consortium name="International Wheat Genome Sequencing Consortium,"/>
            <person name="Marcussen T."/>
            <person name="Sandve S.R."/>
            <person name="Heier L."/>
            <person name="Spannagl M."/>
            <person name="Pfeifer M."/>
            <person name="Jakobsen K.S."/>
            <person name="Wulff B.B."/>
            <person name="Steuernagel B."/>
            <person name="Mayer K.F."/>
            <person name="Olsen O.A."/>
        </authorList>
    </citation>
    <scope>NUCLEOTIDE SEQUENCE [LARGE SCALE GENOMIC DNA]</scope>
    <source>
        <strain evidence="6">cv. AL8/78</strain>
    </source>
</reference>
<dbReference type="Pfam" id="PF24922">
    <property type="entry name" value="ACBP4_C"/>
    <property type="match status" value="1"/>
</dbReference>
<feature type="region of interest" description="Disordered" evidence="3">
    <location>
        <begin position="500"/>
        <end position="530"/>
    </location>
</feature>
<dbReference type="STRING" id="200361.A0A453K2R5"/>
<reference evidence="5" key="4">
    <citation type="submission" date="2019-03" db="UniProtKB">
        <authorList>
            <consortium name="EnsemblPlants"/>
        </authorList>
    </citation>
    <scope>IDENTIFICATION</scope>
</reference>
<feature type="domain" description="Acyl-CoA-binding" evidence="4">
    <location>
        <begin position="415"/>
        <end position="506"/>
    </location>
</feature>
<dbReference type="AlphaFoldDB" id="A0A453K2R5"/>
<dbReference type="SUPFAM" id="SSF117281">
    <property type="entry name" value="Kelch motif"/>
    <property type="match status" value="1"/>
</dbReference>
<dbReference type="EnsemblPlants" id="AET5Gv20268100.9">
    <property type="protein sequence ID" value="AET5Gv20268100.9"/>
    <property type="gene ID" value="AET5Gv20268100"/>
</dbReference>
<dbReference type="GO" id="GO:0000062">
    <property type="term" value="F:fatty-acyl-CoA binding"/>
    <property type="evidence" value="ECO:0007669"/>
    <property type="project" value="TreeGrafter"/>
</dbReference>
<accession>A0A453K2R5</accession>
<reference evidence="5" key="5">
    <citation type="journal article" date="2021" name="G3 (Bethesda)">
        <title>Aegilops tauschii genome assembly Aet v5.0 features greater sequence contiguity and improved annotation.</title>
        <authorList>
            <person name="Wang L."/>
            <person name="Zhu T."/>
            <person name="Rodriguez J.C."/>
            <person name="Deal K.R."/>
            <person name="Dubcovsky J."/>
            <person name="McGuire P.E."/>
            <person name="Lux T."/>
            <person name="Spannagl M."/>
            <person name="Mayer K.F.X."/>
            <person name="Baldrich P."/>
            <person name="Meyers B.C."/>
            <person name="Huo N."/>
            <person name="Gu Y.Q."/>
            <person name="Zhou H."/>
            <person name="Devos K.M."/>
            <person name="Bennetzen J.L."/>
            <person name="Unver T."/>
            <person name="Budak H."/>
            <person name="Gulick P.J."/>
            <person name="Galiba G."/>
            <person name="Kalapos B."/>
            <person name="Nelson D.R."/>
            <person name="Li P."/>
            <person name="You F.M."/>
            <person name="Luo M.C."/>
            <person name="Dvorak J."/>
        </authorList>
    </citation>
    <scope>NUCLEOTIDE SEQUENCE [LARGE SCALE GENOMIC DNA]</scope>
    <source>
        <strain evidence="5">cv. AL8/78</strain>
    </source>
</reference>
<evidence type="ECO:0000313" key="6">
    <source>
        <dbReference type="Proteomes" id="UP000015105"/>
    </source>
</evidence>
<dbReference type="PANTHER" id="PTHR46093:SF2">
    <property type="entry name" value="KELCH MOTIF FAMILY PROTEIN, EXPRESSED"/>
    <property type="match status" value="1"/>
</dbReference>
<dbReference type="InterPro" id="IPR015915">
    <property type="entry name" value="Kelch-typ_b-propeller"/>
</dbReference>
<dbReference type="Gramene" id="AET5Gv20268100.9">
    <property type="protein sequence ID" value="AET5Gv20268100.9"/>
    <property type="gene ID" value="AET5Gv20268100"/>
</dbReference>
<evidence type="ECO:0000256" key="2">
    <source>
        <dbReference type="ARBA" id="ARBA00022737"/>
    </source>
</evidence>
<dbReference type="Pfam" id="PF24681">
    <property type="entry name" value="Kelch_KLHDC2_KLHL20_DRC7"/>
    <property type="match status" value="2"/>
</dbReference>
<dbReference type="GO" id="GO:0006869">
    <property type="term" value="P:lipid transport"/>
    <property type="evidence" value="ECO:0007669"/>
    <property type="project" value="TreeGrafter"/>
</dbReference>